<feature type="transmembrane region" description="Helical" evidence="8">
    <location>
        <begin position="269"/>
        <end position="287"/>
    </location>
</feature>
<gene>
    <name evidence="10" type="ORF">GCM10022231_17730</name>
</gene>
<evidence type="ECO:0000256" key="6">
    <source>
        <dbReference type="ARBA" id="ARBA00022989"/>
    </source>
</evidence>
<keyword evidence="7 8" id="KW-0472">Membrane</keyword>
<dbReference type="InterPro" id="IPR037294">
    <property type="entry name" value="ABC_BtuC-like"/>
</dbReference>
<feature type="transmembrane region" description="Helical" evidence="8">
    <location>
        <begin position="233"/>
        <end position="257"/>
    </location>
</feature>
<feature type="transmembrane region" description="Helical" evidence="8">
    <location>
        <begin position="84"/>
        <end position="103"/>
    </location>
</feature>
<evidence type="ECO:0000313" key="10">
    <source>
        <dbReference type="EMBL" id="GAA3958614.1"/>
    </source>
</evidence>
<comment type="caution">
    <text evidence="10">The sequence shown here is derived from an EMBL/GenBank/DDBJ whole genome shotgun (WGS) entry which is preliminary data.</text>
</comment>
<evidence type="ECO:0000256" key="1">
    <source>
        <dbReference type="ARBA" id="ARBA00004651"/>
    </source>
</evidence>
<keyword evidence="6 8" id="KW-1133">Transmembrane helix</keyword>
<dbReference type="SUPFAM" id="SSF81345">
    <property type="entry name" value="ABC transporter involved in vitamin B12 uptake, BtuC"/>
    <property type="match status" value="1"/>
</dbReference>
<dbReference type="EMBL" id="BAAAZW010000004">
    <property type="protein sequence ID" value="GAA3958614.1"/>
    <property type="molecule type" value="Genomic_DNA"/>
</dbReference>
<evidence type="ECO:0000256" key="9">
    <source>
        <dbReference type="SAM" id="SignalP"/>
    </source>
</evidence>
<feature type="transmembrane region" description="Helical" evidence="8">
    <location>
        <begin position="109"/>
        <end position="130"/>
    </location>
</feature>
<reference evidence="11" key="1">
    <citation type="journal article" date="2019" name="Int. J. Syst. Evol. Microbiol.">
        <title>The Global Catalogue of Microorganisms (GCM) 10K type strain sequencing project: providing services to taxonomists for standard genome sequencing and annotation.</title>
        <authorList>
            <consortium name="The Broad Institute Genomics Platform"/>
            <consortium name="The Broad Institute Genome Sequencing Center for Infectious Disease"/>
            <person name="Wu L."/>
            <person name="Ma J."/>
        </authorList>
    </citation>
    <scope>NUCLEOTIDE SEQUENCE [LARGE SCALE GENOMIC DNA]</scope>
    <source>
        <strain evidence="11">JCM 16923</strain>
    </source>
</reference>
<dbReference type="CDD" id="cd06550">
    <property type="entry name" value="TM_ABC_iron-siderophores_like"/>
    <property type="match status" value="1"/>
</dbReference>
<proteinExistence type="inferred from homology"/>
<evidence type="ECO:0000256" key="5">
    <source>
        <dbReference type="ARBA" id="ARBA00022692"/>
    </source>
</evidence>
<keyword evidence="5 8" id="KW-0812">Transmembrane</keyword>
<feature type="transmembrane region" description="Helical" evidence="8">
    <location>
        <begin position="190"/>
        <end position="212"/>
    </location>
</feature>
<accession>A0ABP7P2I5</accession>
<evidence type="ECO:0000256" key="3">
    <source>
        <dbReference type="ARBA" id="ARBA00022448"/>
    </source>
</evidence>
<keyword evidence="4" id="KW-1003">Cell membrane</keyword>
<keyword evidence="9" id="KW-0732">Signal</keyword>
<comment type="similarity">
    <text evidence="2">Belongs to the binding-protein-dependent transport system permease family. FecCD subfamily.</text>
</comment>
<organism evidence="10 11">
    <name type="scientific">Gordonia caeni</name>
    <dbReference type="NCBI Taxonomy" id="1007097"/>
    <lineage>
        <taxon>Bacteria</taxon>
        <taxon>Bacillati</taxon>
        <taxon>Actinomycetota</taxon>
        <taxon>Actinomycetes</taxon>
        <taxon>Mycobacteriales</taxon>
        <taxon>Gordoniaceae</taxon>
        <taxon>Gordonia</taxon>
    </lineage>
</organism>
<dbReference type="PANTHER" id="PTHR30472:SF1">
    <property type="entry name" value="FE(3+) DICITRATE TRANSPORT SYSTEM PERMEASE PROTEIN FECC-RELATED"/>
    <property type="match status" value="1"/>
</dbReference>
<dbReference type="Gene3D" id="1.10.3470.10">
    <property type="entry name" value="ABC transporter involved in vitamin B12 uptake, BtuC"/>
    <property type="match status" value="1"/>
</dbReference>
<protein>
    <submittedName>
        <fullName evidence="10">Iron ABC transporter permease</fullName>
    </submittedName>
</protein>
<feature type="chain" id="PRO_5045594291" evidence="9">
    <location>
        <begin position="21"/>
        <end position="325"/>
    </location>
</feature>
<keyword evidence="3" id="KW-0813">Transport</keyword>
<sequence>MVAAVMLVLVLAATSLCVGALTTSPAQTLHILTDGFSATPTADEVAVLHYRVPRTIVIIVVGVALGLAGALIQGHTRNPLADPGLLGISAGAAAAIVIGIYFFSADDAFTMLVLAFAGSAVATSAVFLIGGGRRRGSDPVGLVLAGAAIAALLTAVTTTIVLRSPEALDAFRFWTAGSVAVSEGRSYLPALIPLAVGAALAAASGPGLNLLAMGHEAAGSLGLNVPRLRVVGLCAITLLAGAATAVAGPLAFLGLIAPHLARGLVGADYRAVLPVAGLCATGILLVADIAGRVISEREVPAGVMLVLVGVPFFLVVIRRTRFQSA</sequence>
<dbReference type="Proteomes" id="UP001418444">
    <property type="component" value="Unassembled WGS sequence"/>
</dbReference>
<feature type="transmembrane region" description="Helical" evidence="8">
    <location>
        <begin position="299"/>
        <end position="317"/>
    </location>
</feature>
<evidence type="ECO:0000256" key="4">
    <source>
        <dbReference type="ARBA" id="ARBA00022475"/>
    </source>
</evidence>
<dbReference type="InterPro" id="IPR000522">
    <property type="entry name" value="ABC_transptr_permease_BtuC"/>
</dbReference>
<dbReference type="Pfam" id="PF01032">
    <property type="entry name" value="FecCD"/>
    <property type="match status" value="1"/>
</dbReference>
<comment type="subcellular location">
    <subcellularLocation>
        <location evidence="1">Cell membrane</location>
        <topology evidence="1">Multi-pass membrane protein</topology>
    </subcellularLocation>
</comment>
<feature type="transmembrane region" description="Helical" evidence="8">
    <location>
        <begin position="52"/>
        <end position="72"/>
    </location>
</feature>
<name>A0ABP7P2I5_9ACTN</name>
<evidence type="ECO:0000256" key="2">
    <source>
        <dbReference type="ARBA" id="ARBA00007935"/>
    </source>
</evidence>
<evidence type="ECO:0000313" key="11">
    <source>
        <dbReference type="Proteomes" id="UP001418444"/>
    </source>
</evidence>
<feature type="transmembrane region" description="Helical" evidence="8">
    <location>
        <begin position="142"/>
        <end position="162"/>
    </location>
</feature>
<evidence type="ECO:0000256" key="7">
    <source>
        <dbReference type="ARBA" id="ARBA00023136"/>
    </source>
</evidence>
<dbReference type="PANTHER" id="PTHR30472">
    <property type="entry name" value="FERRIC ENTEROBACTIN TRANSPORT SYSTEM PERMEASE PROTEIN"/>
    <property type="match status" value="1"/>
</dbReference>
<keyword evidence="11" id="KW-1185">Reference proteome</keyword>
<feature type="signal peptide" evidence="9">
    <location>
        <begin position="1"/>
        <end position="20"/>
    </location>
</feature>
<evidence type="ECO:0000256" key="8">
    <source>
        <dbReference type="SAM" id="Phobius"/>
    </source>
</evidence>